<evidence type="ECO:0000313" key="1">
    <source>
        <dbReference type="EMBL" id="TDH70529.1"/>
    </source>
</evidence>
<dbReference type="AlphaFoldDB" id="A0A976IG86"/>
<sequence length="70" mass="7828">MLISIILNECKAVEGLVARCQLAVSFLNLNMSKTPCFHVEDAEIATKLATIPEPVHKQGLHPQCNHRYLE</sequence>
<proteinExistence type="predicted"/>
<gene>
    <name evidence="1" type="ORF">CCR75_006940</name>
</gene>
<name>A0A976IG86_BRELC</name>
<dbReference type="RefSeq" id="XP_067820028.1">
    <property type="nucleotide sequence ID" value="XM_067965005.1"/>
</dbReference>
<comment type="caution">
    <text evidence="1">The sequence shown here is derived from an EMBL/GenBank/DDBJ whole genome shotgun (WGS) entry which is preliminary data.</text>
</comment>
<dbReference type="EMBL" id="SHOA02000001">
    <property type="protein sequence ID" value="TDH70529.1"/>
    <property type="molecule type" value="Genomic_DNA"/>
</dbReference>
<evidence type="ECO:0000313" key="2">
    <source>
        <dbReference type="Proteomes" id="UP000294530"/>
    </source>
</evidence>
<protein>
    <submittedName>
        <fullName evidence="1">Uncharacterized protein</fullName>
    </submittedName>
</protein>
<dbReference type="GeneID" id="94350676"/>
<accession>A0A976IG86</accession>
<keyword evidence="2" id="KW-1185">Reference proteome</keyword>
<dbReference type="Proteomes" id="UP000294530">
    <property type="component" value="Unassembled WGS sequence"/>
</dbReference>
<dbReference type="KEGG" id="blac:94350676"/>
<reference evidence="1 2" key="1">
    <citation type="journal article" date="2021" name="Genome Biol.">
        <title>AFLAP: assembly-free linkage analysis pipeline using k-mers from genome sequencing data.</title>
        <authorList>
            <person name="Fletcher K."/>
            <person name="Zhang L."/>
            <person name="Gil J."/>
            <person name="Han R."/>
            <person name="Cavanaugh K."/>
            <person name="Michelmore R."/>
        </authorList>
    </citation>
    <scope>NUCLEOTIDE SEQUENCE [LARGE SCALE GENOMIC DNA]</scope>
    <source>
        <strain evidence="1 2">SF5</strain>
    </source>
</reference>
<organism evidence="1 2">
    <name type="scientific">Bremia lactucae</name>
    <name type="common">Lettuce downy mildew</name>
    <dbReference type="NCBI Taxonomy" id="4779"/>
    <lineage>
        <taxon>Eukaryota</taxon>
        <taxon>Sar</taxon>
        <taxon>Stramenopiles</taxon>
        <taxon>Oomycota</taxon>
        <taxon>Peronosporomycetes</taxon>
        <taxon>Peronosporales</taxon>
        <taxon>Peronosporaceae</taxon>
        <taxon>Bremia</taxon>
    </lineage>
</organism>